<feature type="domain" description="Glycosyltransferase 2-like" evidence="1">
    <location>
        <begin position="16"/>
        <end position="175"/>
    </location>
</feature>
<accession>A0A381X171</accession>
<gene>
    <name evidence="2" type="ORF">METZ01_LOCUS111176</name>
</gene>
<dbReference type="AlphaFoldDB" id="A0A381X171"/>
<evidence type="ECO:0000259" key="1">
    <source>
        <dbReference type="Pfam" id="PF00535"/>
    </source>
</evidence>
<evidence type="ECO:0000313" key="2">
    <source>
        <dbReference type="EMBL" id="SVA58322.1"/>
    </source>
</evidence>
<dbReference type="PANTHER" id="PTHR43179:SF10">
    <property type="entry name" value="GLYCOSYL TRANSFERASE"/>
    <property type="match status" value="1"/>
</dbReference>
<dbReference type="Pfam" id="PF00535">
    <property type="entry name" value="Glycos_transf_2"/>
    <property type="match status" value="1"/>
</dbReference>
<proteinExistence type="predicted"/>
<name>A0A381X171_9ZZZZ</name>
<sequence length="288" mass="32551">MNKQLLVQTKPLISFSAAIVCYNSPSHELTKLLISLLDSIEQLRKSFELPEIPVYLIDNSDEDPVEFNMLSVVDEERVGALGVGLRLVHGQGNIGYGSAHNLVISNLNSDFHLLLNPDVELQKSTLTIGINFLLENPEVIVASPHAVDDKGDKQYLCKRYPSVFTFLIRGVFPNWLKNIFQSRLASYEMHNLSESEPSADISIVSGCFMLLRSTSLKEIEGFDERYFLYFEDFDLSLRLGKKGKLAYLPAMHIQHSGGHAASKGLSHFKMFTRSGIRFFNTHGWHFIR</sequence>
<reference evidence="2" key="1">
    <citation type="submission" date="2018-05" db="EMBL/GenBank/DDBJ databases">
        <authorList>
            <person name="Lanie J.A."/>
            <person name="Ng W.-L."/>
            <person name="Kazmierczak K.M."/>
            <person name="Andrzejewski T.M."/>
            <person name="Davidsen T.M."/>
            <person name="Wayne K.J."/>
            <person name="Tettelin H."/>
            <person name="Glass J.I."/>
            <person name="Rusch D."/>
            <person name="Podicherti R."/>
            <person name="Tsui H.-C.T."/>
            <person name="Winkler M.E."/>
        </authorList>
    </citation>
    <scope>NUCLEOTIDE SEQUENCE</scope>
</reference>
<dbReference type="InterPro" id="IPR001173">
    <property type="entry name" value="Glyco_trans_2-like"/>
</dbReference>
<organism evidence="2">
    <name type="scientific">marine metagenome</name>
    <dbReference type="NCBI Taxonomy" id="408172"/>
    <lineage>
        <taxon>unclassified sequences</taxon>
        <taxon>metagenomes</taxon>
        <taxon>ecological metagenomes</taxon>
    </lineage>
</organism>
<dbReference type="PANTHER" id="PTHR43179">
    <property type="entry name" value="RHAMNOSYLTRANSFERASE WBBL"/>
    <property type="match status" value="1"/>
</dbReference>
<dbReference type="Gene3D" id="3.90.550.10">
    <property type="entry name" value="Spore Coat Polysaccharide Biosynthesis Protein SpsA, Chain A"/>
    <property type="match status" value="1"/>
</dbReference>
<protein>
    <recommendedName>
        <fullName evidence="1">Glycosyltransferase 2-like domain-containing protein</fullName>
    </recommendedName>
</protein>
<dbReference type="InterPro" id="IPR029044">
    <property type="entry name" value="Nucleotide-diphossugar_trans"/>
</dbReference>
<dbReference type="EMBL" id="UINC01013512">
    <property type="protein sequence ID" value="SVA58322.1"/>
    <property type="molecule type" value="Genomic_DNA"/>
</dbReference>
<dbReference type="SUPFAM" id="SSF53448">
    <property type="entry name" value="Nucleotide-diphospho-sugar transferases"/>
    <property type="match status" value="1"/>
</dbReference>